<dbReference type="OrthoDB" id="785331at2759"/>
<keyword evidence="1" id="KW-0732">Signal</keyword>
<feature type="compositionally biased region" description="Basic and acidic residues" evidence="3">
    <location>
        <begin position="20"/>
        <end position="32"/>
    </location>
</feature>
<dbReference type="AlphaFoldDB" id="A0A9D5HNQ1"/>
<keyword evidence="2" id="KW-1015">Disulfide bond</keyword>
<dbReference type="Pfam" id="PF00954">
    <property type="entry name" value="S_locus_glycop"/>
    <property type="match status" value="1"/>
</dbReference>
<organism evidence="5 6">
    <name type="scientific">Dioscorea zingiberensis</name>
    <dbReference type="NCBI Taxonomy" id="325984"/>
    <lineage>
        <taxon>Eukaryota</taxon>
        <taxon>Viridiplantae</taxon>
        <taxon>Streptophyta</taxon>
        <taxon>Embryophyta</taxon>
        <taxon>Tracheophyta</taxon>
        <taxon>Spermatophyta</taxon>
        <taxon>Magnoliopsida</taxon>
        <taxon>Liliopsida</taxon>
        <taxon>Dioscoreales</taxon>
        <taxon>Dioscoreaceae</taxon>
        <taxon>Dioscorea</taxon>
    </lineage>
</organism>
<accession>A0A9D5HNQ1</accession>
<dbReference type="Proteomes" id="UP001085076">
    <property type="component" value="Miscellaneous, Linkage group lg02"/>
</dbReference>
<dbReference type="InterPro" id="IPR000858">
    <property type="entry name" value="S_locus_glycoprot_dom"/>
</dbReference>
<keyword evidence="6" id="KW-1185">Reference proteome</keyword>
<name>A0A9D5HNQ1_9LILI</name>
<evidence type="ECO:0000256" key="1">
    <source>
        <dbReference type="ARBA" id="ARBA00022729"/>
    </source>
</evidence>
<feature type="domain" description="S-locus glycoprotein" evidence="4">
    <location>
        <begin position="75"/>
        <end position="130"/>
    </location>
</feature>
<feature type="region of interest" description="Disordered" evidence="3">
    <location>
        <begin position="20"/>
        <end position="40"/>
    </location>
</feature>
<evidence type="ECO:0000313" key="6">
    <source>
        <dbReference type="Proteomes" id="UP001085076"/>
    </source>
</evidence>
<proteinExistence type="predicted"/>
<reference evidence="5" key="1">
    <citation type="submission" date="2021-03" db="EMBL/GenBank/DDBJ databases">
        <authorList>
            <person name="Li Z."/>
            <person name="Yang C."/>
        </authorList>
    </citation>
    <scope>NUCLEOTIDE SEQUENCE</scope>
    <source>
        <strain evidence="5">Dzin_1.0</strain>
        <tissue evidence="5">Leaf</tissue>
    </source>
</reference>
<protein>
    <recommendedName>
        <fullName evidence="4">S-locus glycoprotein domain-containing protein</fullName>
    </recommendedName>
</protein>
<evidence type="ECO:0000313" key="5">
    <source>
        <dbReference type="EMBL" id="KAJ0983565.1"/>
    </source>
</evidence>
<gene>
    <name evidence="5" type="ORF">J5N97_011820</name>
</gene>
<evidence type="ECO:0000259" key="4">
    <source>
        <dbReference type="Pfam" id="PF00954"/>
    </source>
</evidence>
<dbReference type="GO" id="GO:0048544">
    <property type="term" value="P:recognition of pollen"/>
    <property type="evidence" value="ECO:0007669"/>
    <property type="project" value="InterPro"/>
</dbReference>
<sequence>MEQCYRDLRVAELRLPDGRAASRHEAQVESNERAQPGYLTGWTSPSDPFPGPYFMGIHANGDPQVILQTTKSWLWRGGNWDGVRFTGIPEMKTYSAFNFTFVDNEEEMYYMYHILDDSIISRLVVNYDGTT</sequence>
<evidence type="ECO:0000256" key="2">
    <source>
        <dbReference type="ARBA" id="ARBA00023157"/>
    </source>
</evidence>
<evidence type="ECO:0000256" key="3">
    <source>
        <dbReference type="SAM" id="MobiDB-lite"/>
    </source>
</evidence>
<comment type="caution">
    <text evidence="5">The sequence shown here is derived from an EMBL/GenBank/DDBJ whole genome shotgun (WGS) entry which is preliminary data.</text>
</comment>
<dbReference type="EMBL" id="JAGGNH010000002">
    <property type="protein sequence ID" value="KAJ0983565.1"/>
    <property type="molecule type" value="Genomic_DNA"/>
</dbReference>
<reference evidence="5" key="2">
    <citation type="journal article" date="2022" name="Hortic Res">
        <title>The genome of Dioscorea zingiberensis sheds light on the biosynthesis, origin and evolution of the medicinally important diosgenin saponins.</title>
        <authorList>
            <person name="Li Y."/>
            <person name="Tan C."/>
            <person name="Li Z."/>
            <person name="Guo J."/>
            <person name="Li S."/>
            <person name="Chen X."/>
            <person name="Wang C."/>
            <person name="Dai X."/>
            <person name="Yang H."/>
            <person name="Song W."/>
            <person name="Hou L."/>
            <person name="Xu J."/>
            <person name="Tong Z."/>
            <person name="Xu A."/>
            <person name="Yuan X."/>
            <person name="Wang W."/>
            <person name="Yang Q."/>
            <person name="Chen L."/>
            <person name="Sun Z."/>
            <person name="Wang K."/>
            <person name="Pan B."/>
            <person name="Chen J."/>
            <person name="Bao Y."/>
            <person name="Liu F."/>
            <person name="Qi X."/>
            <person name="Gang D.R."/>
            <person name="Wen J."/>
            <person name="Li J."/>
        </authorList>
    </citation>
    <scope>NUCLEOTIDE SEQUENCE</scope>
    <source>
        <strain evidence="5">Dzin_1.0</strain>
    </source>
</reference>
<dbReference type="PANTHER" id="PTHR32444">
    <property type="entry name" value="BULB-TYPE LECTIN DOMAIN-CONTAINING PROTEIN"/>
    <property type="match status" value="1"/>
</dbReference>
<dbReference type="PANTHER" id="PTHR32444:SF247">
    <property type="entry name" value="OS01G0958200 PROTEIN"/>
    <property type="match status" value="1"/>
</dbReference>